<keyword evidence="2" id="KW-1185">Reference proteome</keyword>
<dbReference type="Proteomes" id="UP001249291">
    <property type="component" value="Unassembled WGS sequence"/>
</dbReference>
<protein>
    <submittedName>
        <fullName evidence="1">Uncharacterized protein</fullName>
    </submittedName>
</protein>
<evidence type="ECO:0000313" key="1">
    <source>
        <dbReference type="EMBL" id="MDR6142794.1"/>
    </source>
</evidence>
<gene>
    <name evidence="1" type="ORF">QE375_002348</name>
</gene>
<name>A0ABU1HRV8_9MICO</name>
<accession>A0ABU1HRV8</accession>
<proteinExistence type="predicted"/>
<sequence>MRTHVEIDGKSFVLQDDQPLDEIMAEIEAAASSPPAFVTLSAEGRSISVLIRATTRVVISVEKDDHVEQDHGPWSLPFDEWEL</sequence>
<organism evidence="1 2">
    <name type="scientific">Microbacterium foliorum</name>
    <dbReference type="NCBI Taxonomy" id="104336"/>
    <lineage>
        <taxon>Bacteria</taxon>
        <taxon>Bacillati</taxon>
        <taxon>Actinomycetota</taxon>
        <taxon>Actinomycetes</taxon>
        <taxon>Micrococcales</taxon>
        <taxon>Microbacteriaceae</taxon>
        <taxon>Microbacterium</taxon>
    </lineage>
</organism>
<reference evidence="1 2" key="1">
    <citation type="submission" date="2023-08" db="EMBL/GenBank/DDBJ databases">
        <title>Functional and genomic diversity of the sorghum phyllosphere microbiome.</title>
        <authorList>
            <person name="Shade A."/>
        </authorList>
    </citation>
    <scope>NUCLEOTIDE SEQUENCE [LARGE SCALE GENOMIC DNA]</scope>
    <source>
        <strain evidence="1 2">SORGH_AS_0445</strain>
    </source>
</reference>
<comment type="caution">
    <text evidence="1">The sequence shown here is derived from an EMBL/GenBank/DDBJ whole genome shotgun (WGS) entry which is preliminary data.</text>
</comment>
<evidence type="ECO:0000313" key="2">
    <source>
        <dbReference type="Proteomes" id="UP001249291"/>
    </source>
</evidence>
<dbReference type="EMBL" id="JAVIZQ010000001">
    <property type="protein sequence ID" value="MDR6142794.1"/>
    <property type="molecule type" value="Genomic_DNA"/>
</dbReference>
<dbReference type="RefSeq" id="WP_309691278.1">
    <property type="nucleotide sequence ID" value="NZ_JAVIZQ010000001.1"/>
</dbReference>